<dbReference type="Pfam" id="PF17042">
    <property type="entry name" value="NBD_C"/>
    <property type="match status" value="1"/>
</dbReference>
<evidence type="ECO:0000256" key="5">
    <source>
        <dbReference type="ARBA" id="ARBA00022840"/>
    </source>
</evidence>
<evidence type="ECO:0000259" key="7">
    <source>
        <dbReference type="Pfam" id="PF07005"/>
    </source>
</evidence>
<evidence type="ECO:0000313" key="9">
    <source>
        <dbReference type="EMBL" id="QKJ31374.1"/>
    </source>
</evidence>
<dbReference type="EMBL" id="CP054139">
    <property type="protein sequence ID" value="QKJ31374.1"/>
    <property type="molecule type" value="Genomic_DNA"/>
</dbReference>
<dbReference type="RefSeq" id="WP_173416034.1">
    <property type="nucleotide sequence ID" value="NZ_CP054139.1"/>
</dbReference>
<comment type="similarity">
    <text evidence="1">Belongs to the four-carbon acid sugar kinase family.</text>
</comment>
<dbReference type="AlphaFoldDB" id="A0A7D4TQI1"/>
<evidence type="ECO:0000256" key="2">
    <source>
        <dbReference type="ARBA" id="ARBA00022679"/>
    </source>
</evidence>
<proteinExistence type="inferred from homology"/>
<sequence>MIAVIADDLTGAAELAGIGLQYQLKTEIEMLVDAETDADLLIIATDTRAMTAEEAKATVSQITRQLMALKPRSIFKKIDSVLRGHVVDEVMSQMEASGLQSALIVAGNPSHNKTIVDGVYYYEDQPVHLSNFANDPCFPAISSDVKTILRTDDEIHVLKQDEPIPVQGISIGEIAVDTDFDQWVAKAGADTLLAGSAGLFESLLKHLQSTPIVSPVVNCSLKSARLFVLGSTFNKDNYQVIDGLLNNTPVVYLPDEIIFGDEIPETTAKNYVEQVVSALSHAGSCVMAIHPEATTNKTVDPVALTHKMGLMVKRIGQNINLHQILIEGGATATAVLQHLGITKLVPLQQLSPGVICTSIPGNNQLNVTLKPGSYPWPPGIWQPTN</sequence>
<keyword evidence="10" id="KW-1185">Reference proteome</keyword>
<dbReference type="InterPro" id="IPR031475">
    <property type="entry name" value="NBD_C"/>
</dbReference>
<evidence type="ECO:0000256" key="6">
    <source>
        <dbReference type="ARBA" id="ARBA00023277"/>
    </source>
</evidence>
<dbReference type="InterPro" id="IPR042213">
    <property type="entry name" value="NBD_C_sf"/>
</dbReference>
<dbReference type="KEGG" id="mmab:HQ865_16925"/>
<name>A0A7D4TQI1_9SPHI</name>
<feature type="domain" description="Four-carbon acid sugar kinase N-terminal" evidence="7">
    <location>
        <begin position="2"/>
        <end position="154"/>
    </location>
</feature>
<evidence type="ECO:0000256" key="1">
    <source>
        <dbReference type="ARBA" id="ARBA00005715"/>
    </source>
</evidence>
<dbReference type="Gene3D" id="3.40.980.20">
    <property type="entry name" value="Four-carbon acid sugar kinase, nucleotide binding domain"/>
    <property type="match status" value="1"/>
</dbReference>
<keyword evidence="4 9" id="KW-0418">Kinase</keyword>
<keyword evidence="3" id="KW-0547">Nucleotide-binding</keyword>
<dbReference type="InterPro" id="IPR010737">
    <property type="entry name" value="4-carb_acid_sugar_kinase_N"/>
</dbReference>
<dbReference type="GO" id="GO:0005524">
    <property type="term" value="F:ATP binding"/>
    <property type="evidence" value="ECO:0007669"/>
    <property type="project" value="UniProtKB-KW"/>
</dbReference>
<accession>A0A7D4TQI1</accession>
<dbReference type="Gene3D" id="3.40.50.10840">
    <property type="entry name" value="Putative sugar-binding, N-terminal domain"/>
    <property type="match status" value="1"/>
</dbReference>
<dbReference type="Pfam" id="PF07005">
    <property type="entry name" value="SBD_N"/>
    <property type="match status" value="1"/>
</dbReference>
<reference evidence="9 10" key="1">
    <citation type="submission" date="2020-05" db="EMBL/GenBank/DDBJ databases">
        <title>Mucilaginibacter mali sp. nov.</title>
        <authorList>
            <person name="Kim H.S."/>
            <person name="Lee K.C."/>
            <person name="Suh M.K."/>
            <person name="Kim J.-S."/>
            <person name="Han K.-I."/>
            <person name="Eom M.K."/>
            <person name="Shin Y.K."/>
            <person name="Lee J.-S."/>
        </authorList>
    </citation>
    <scope>NUCLEOTIDE SEQUENCE [LARGE SCALE GENOMIC DNA]</scope>
    <source>
        <strain evidence="9 10">G2-14</strain>
    </source>
</reference>
<gene>
    <name evidence="9" type="ORF">HQ865_16925</name>
</gene>
<evidence type="ECO:0000313" key="10">
    <source>
        <dbReference type="Proteomes" id="UP000505355"/>
    </source>
</evidence>
<keyword evidence="6" id="KW-0119">Carbohydrate metabolism</keyword>
<keyword evidence="2" id="KW-0808">Transferase</keyword>
<evidence type="ECO:0000256" key="4">
    <source>
        <dbReference type="ARBA" id="ARBA00022777"/>
    </source>
</evidence>
<evidence type="ECO:0000256" key="3">
    <source>
        <dbReference type="ARBA" id="ARBA00022741"/>
    </source>
</evidence>
<protein>
    <submittedName>
        <fullName evidence="9">Four-carbon acid sugar kinase family protein</fullName>
    </submittedName>
</protein>
<keyword evidence="5" id="KW-0067">ATP-binding</keyword>
<dbReference type="Proteomes" id="UP000505355">
    <property type="component" value="Chromosome"/>
</dbReference>
<dbReference type="InterPro" id="IPR037051">
    <property type="entry name" value="4-carb_acid_sugar_kinase_N_sf"/>
</dbReference>
<organism evidence="9 10">
    <name type="scientific">Mucilaginibacter mali</name>
    <dbReference type="NCBI Taxonomy" id="2740462"/>
    <lineage>
        <taxon>Bacteria</taxon>
        <taxon>Pseudomonadati</taxon>
        <taxon>Bacteroidota</taxon>
        <taxon>Sphingobacteriia</taxon>
        <taxon>Sphingobacteriales</taxon>
        <taxon>Sphingobacteriaceae</taxon>
        <taxon>Mucilaginibacter</taxon>
    </lineage>
</organism>
<feature type="domain" description="Four-carbon acid sugar kinase nucleotide binding" evidence="8">
    <location>
        <begin position="226"/>
        <end position="373"/>
    </location>
</feature>
<dbReference type="GO" id="GO:0016301">
    <property type="term" value="F:kinase activity"/>
    <property type="evidence" value="ECO:0007669"/>
    <property type="project" value="UniProtKB-KW"/>
</dbReference>
<evidence type="ECO:0000259" key="8">
    <source>
        <dbReference type="Pfam" id="PF17042"/>
    </source>
</evidence>
<dbReference type="SUPFAM" id="SSF142764">
    <property type="entry name" value="YgbK-like"/>
    <property type="match status" value="1"/>
</dbReference>